<sequence>MPHSQFVILFWAAVPAVRYKLASAVRQKLKTAGASAGRSAVFVFARTAFGKALRYHPGRKVVAGVSSSK</sequence>
<comment type="caution">
    <text evidence="1">The sequence shown here is derived from an EMBL/GenBank/DDBJ whole genome shotgun (WGS) entry which is preliminary data.</text>
</comment>
<accession>A0A256A0I7</accession>
<dbReference type="EMBL" id="NOXX01000148">
    <property type="protein sequence ID" value="OYQ47206.1"/>
    <property type="molecule type" value="Genomic_DNA"/>
</dbReference>
<organism evidence="1 2">
    <name type="scientific">Flavobacterium aurantiibacter</name>
    <dbReference type="NCBI Taxonomy" id="2023067"/>
    <lineage>
        <taxon>Bacteria</taxon>
        <taxon>Pseudomonadati</taxon>
        <taxon>Bacteroidota</taxon>
        <taxon>Flavobacteriia</taxon>
        <taxon>Flavobacteriales</taxon>
        <taxon>Flavobacteriaceae</taxon>
        <taxon>Flavobacterium</taxon>
    </lineage>
</organism>
<dbReference type="AlphaFoldDB" id="A0A256A0I7"/>
<reference evidence="1 2" key="1">
    <citation type="submission" date="2017-07" db="EMBL/GenBank/DDBJ databases">
        <title>Flavobacterium cyanobacteriorum sp. nov., isolated from cyanobacterial aggregates in a eutrophic lake.</title>
        <authorList>
            <person name="Cai H."/>
        </authorList>
    </citation>
    <scope>NUCLEOTIDE SEQUENCE [LARGE SCALE GENOMIC DNA]</scope>
    <source>
        <strain evidence="1 2">TH167</strain>
    </source>
</reference>
<proteinExistence type="predicted"/>
<gene>
    <name evidence="1" type="ORF">CHX27_03395</name>
</gene>
<keyword evidence="2" id="KW-1185">Reference proteome</keyword>
<protein>
    <submittedName>
        <fullName evidence="1">Uncharacterized protein</fullName>
    </submittedName>
</protein>
<evidence type="ECO:0000313" key="1">
    <source>
        <dbReference type="EMBL" id="OYQ47206.1"/>
    </source>
</evidence>
<name>A0A256A0I7_9FLAO</name>
<dbReference type="Proteomes" id="UP000216035">
    <property type="component" value="Unassembled WGS sequence"/>
</dbReference>
<evidence type="ECO:0000313" key="2">
    <source>
        <dbReference type="Proteomes" id="UP000216035"/>
    </source>
</evidence>